<evidence type="ECO:0000313" key="1">
    <source>
        <dbReference type="EMBL" id="STX51679.1"/>
    </source>
</evidence>
<dbReference type="PANTHER" id="PTHR35040:SF9">
    <property type="entry name" value="4-LIKE CELL SURFACE PROTEIN, PUTATIVE (AFU_ORTHOLOGUE AFUA_4G14080)-RELATED"/>
    <property type="match status" value="1"/>
</dbReference>
<gene>
    <name evidence="1" type="ORF">NCTC13316_01775</name>
</gene>
<dbReference type="Pfam" id="PF12138">
    <property type="entry name" value="Spherulin4"/>
    <property type="match status" value="1"/>
</dbReference>
<name>A0A378JNA8_9GAMM</name>
<protein>
    <submittedName>
        <fullName evidence="1">Spherulation-specific family 4</fullName>
    </submittedName>
</protein>
<evidence type="ECO:0000313" key="2">
    <source>
        <dbReference type="Proteomes" id="UP000254794"/>
    </source>
</evidence>
<sequence length="388" mass="43377">MSLKKISVIFLFLYVSSLWSSPLPDNLIINPKASADANVITFSYEVTTTQDFYRVYIDVQPKGDNGFPQGGLMANYLIENQTLYKYVGPGWNWTPVKAVSVTSGNVKTWVIQREDILPNKNCAGSLDYLYQVESPAGISSLTKMTLSYPANSNCNDTSQKIAVPSYFYPCTGTANCYWDQLIKGAPTANIALINPFNGPGSTKDPAYAAQVVRSHNAGQSVLGYVYTSYGQRSLTAIRADINRYYNWYQVDGIFFDEGFSENCTKFTYYQNLNNYVKAKGGKAITIVNFGTSTPECYINTTDILVTFESNYNAYLNWRPSGWETKYPASRFWHLLYATPYSSLTNAISLTKQRHAGWVYITPDALPNPWDTLPGATYWAAELSGVSQQ</sequence>
<dbReference type="PANTHER" id="PTHR35040">
    <property type="match status" value="1"/>
</dbReference>
<proteinExistence type="predicted"/>
<reference evidence="1 2" key="1">
    <citation type="submission" date="2018-06" db="EMBL/GenBank/DDBJ databases">
        <authorList>
            <consortium name="Pathogen Informatics"/>
            <person name="Doyle S."/>
        </authorList>
    </citation>
    <scope>NUCLEOTIDE SEQUENCE [LARGE SCALE GENOMIC DNA]</scope>
    <source>
        <strain evidence="1 2">NCTC13316</strain>
    </source>
</reference>
<keyword evidence="2" id="KW-1185">Reference proteome</keyword>
<dbReference type="Proteomes" id="UP000254794">
    <property type="component" value="Unassembled WGS sequence"/>
</dbReference>
<dbReference type="OrthoDB" id="5642874at2"/>
<dbReference type="InterPro" id="IPR021986">
    <property type="entry name" value="Spherulin4"/>
</dbReference>
<accession>A0A378JNA8</accession>
<dbReference type="AlphaFoldDB" id="A0A378JNA8"/>
<dbReference type="RefSeq" id="WP_115331300.1">
    <property type="nucleotide sequence ID" value="NZ_CAAAHP010000002.1"/>
</dbReference>
<organism evidence="1 2">
    <name type="scientific">Legionella busanensis</name>
    <dbReference type="NCBI Taxonomy" id="190655"/>
    <lineage>
        <taxon>Bacteria</taxon>
        <taxon>Pseudomonadati</taxon>
        <taxon>Pseudomonadota</taxon>
        <taxon>Gammaproteobacteria</taxon>
        <taxon>Legionellales</taxon>
        <taxon>Legionellaceae</taxon>
        <taxon>Legionella</taxon>
    </lineage>
</organism>
<dbReference type="EMBL" id="UGOD01000001">
    <property type="protein sequence ID" value="STX51679.1"/>
    <property type="molecule type" value="Genomic_DNA"/>
</dbReference>